<feature type="compositionally biased region" description="Basic residues" evidence="1">
    <location>
        <begin position="16"/>
        <end position="33"/>
    </location>
</feature>
<comment type="caution">
    <text evidence="2">The sequence shown here is derived from an EMBL/GenBank/DDBJ whole genome shotgun (WGS) entry which is preliminary data.</text>
</comment>
<sequence>MTSEEKEDKNTGWKRTLIHSQKRMRRLPARCRAARHERAGNARRTDDDEEEKKTGEEATKGKYACTDYMVPAEHVLRITEASYKAGKRGRAKRTRRSDAKGCVHLRPSRKSDGVFVRTQSQPELCLTVAPAFARHVAECVMHAQCAVRSALSIFRAE</sequence>
<proteinExistence type="predicted"/>
<evidence type="ECO:0000313" key="2">
    <source>
        <dbReference type="EMBL" id="KJR82748.1"/>
    </source>
</evidence>
<dbReference type="AlphaFoldDB" id="A0A0F2LZ61"/>
<name>A0A0F2LZ61_SPOSC</name>
<gene>
    <name evidence="2" type="ORF">SPSK_03671</name>
</gene>
<protein>
    <submittedName>
        <fullName evidence="2">Uncharacterized protein</fullName>
    </submittedName>
</protein>
<reference evidence="2 3" key="2">
    <citation type="journal article" date="2015" name="Eukaryot. Cell">
        <title>Asexual propagation of a virulent clone complex in a human and feline outbreak of sporotrichosis.</title>
        <authorList>
            <person name="Teixeira Mde M."/>
            <person name="Rodrigues A.M."/>
            <person name="Tsui C.K."/>
            <person name="de Almeida L.G."/>
            <person name="Van Diepeningen A.D."/>
            <person name="van den Ende B.G."/>
            <person name="Fernandes G.F."/>
            <person name="Kano R."/>
            <person name="Hamelin R.C."/>
            <person name="Lopes-Bezerra L.M."/>
            <person name="Vasconcelos A.T."/>
            <person name="de Hoog S."/>
            <person name="de Camargo Z.P."/>
            <person name="Felipe M.S."/>
        </authorList>
    </citation>
    <scope>NUCLEOTIDE SEQUENCE [LARGE SCALE GENOMIC DNA]</scope>
    <source>
        <strain evidence="2 3">1099-18</strain>
    </source>
</reference>
<dbReference type="EMBL" id="AXCR01000010">
    <property type="protein sequence ID" value="KJR82748.1"/>
    <property type="molecule type" value="Genomic_DNA"/>
</dbReference>
<feature type="region of interest" description="Disordered" evidence="1">
    <location>
        <begin position="1"/>
        <end position="60"/>
    </location>
</feature>
<evidence type="ECO:0000313" key="3">
    <source>
        <dbReference type="Proteomes" id="UP000033710"/>
    </source>
</evidence>
<reference evidence="2 3" key="1">
    <citation type="journal article" date="2014" name="BMC Genomics">
        <title>Comparative genomics of the major fungal agents of human and animal Sporotrichosis: Sporothrix schenckii and Sporothrix brasiliensis.</title>
        <authorList>
            <person name="Teixeira M.M."/>
            <person name="de Almeida L.G."/>
            <person name="Kubitschek-Barreira P."/>
            <person name="Alves F.L."/>
            <person name="Kioshima E.S."/>
            <person name="Abadio A.K."/>
            <person name="Fernandes L."/>
            <person name="Derengowski L.S."/>
            <person name="Ferreira K.S."/>
            <person name="Souza R.C."/>
            <person name="Ruiz J.C."/>
            <person name="de Andrade N.C."/>
            <person name="Paes H.C."/>
            <person name="Nicola A.M."/>
            <person name="Albuquerque P."/>
            <person name="Gerber A.L."/>
            <person name="Martins V.P."/>
            <person name="Peconick L.D."/>
            <person name="Neto A.V."/>
            <person name="Chaucanez C.B."/>
            <person name="Silva P.A."/>
            <person name="Cunha O.L."/>
            <person name="de Oliveira F.F."/>
            <person name="dos Santos T.C."/>
            <person name="Barros A.L."/>
            <person name="Soares M.A."/>
            <person name="de Oliveira L.M."/>
            <person name="Marini M.M."/>
            <person name="Villalobos-Duno H."/>
            <person name="Cunha M.M."/>
            <person name="de Hoog S."/>
            <person name="da Silveira J.F."/>
            <person name="Henrissat B."/>
            <person name="Nino-Vega G.A."/>
            <person name="Cisalpino P.S."/>
            <person name="Mora-Montes H.M."/>
            <person name="Almeida S.R."/>
            <person name="Stajich J.E."/>
            <person name="Lopes-Bezerra L.M."/>
            <person name="Vasconcelos A.T."/>
            <person name="Felipe M.S."/>
        </authorList>
    </citation>
    <scope>NUCLEOTIDE SEQUENCE [LARGE SCALE GENOMIC DNA]</scope>
    <source>
        <strain evidence="2 3">1099-18</strain>
    </source>
</reference>
<feature type="compositionally biased region" description="Basic and acidic residues" evidence="1">
    <location>
        <begin position="1"/>
        <end position="11"/>
    </location>
</feature>
<evidence type="ECO:0000256" key="1">
    <source>
        <dbReference type="SAM" id="MobiDB-lite"/>
    </source>
</evidence>
<dbReference type="VEuPathDB" id="FungiDB:SPSK_03671"/>
<accession>A0A0F2LZ61</accession>
<dbReference type="RefSeq" id="XP_016585424.1">
    <property type="nucleotide sequence ID" value="XM_016730506.1"/>
</dbReference>
<dbReference type="Proteomes" id="UP000033710">
    <property type="component" value="Unassembled WGS sequence"/>
</dbReference>
<organism evidence="2 3">
    <name type="scientific">Sporothrix schenckii 1099-18</name>
    <dbReference type="NCBI Taxonomy" id="1397361"/>
    <lineage>
        <taxon>Eukaryota</taxon>
        <taxon>Fungi</taxon>
        <taxon>Dikarya</taxon>
        <taxon>Ascomycota</taxon>
        <taxon>Pezizomycotina</taxon>
        <taxon>Sordariomycetes</taxon>
        <taxon>Sordariomycetidae</taxon>
        <taxon>Ophiostomatales</taxon>
        <taxon>Ophiostomataceae</taxon>
        <taxon>Sporothrix</taxon>
    </lineage>
</organism>
<dbReference type="GeneID" id="27665783"/>
<feature type="compositionally biased region" description="Basic and acidic residues" evidence="1">
    <location>
        <begin position="34"/>
        <end position="60"/>
    </location>
</feature>
<dbReference type="KEGG" id="ssck:SPSK_03671"/>